<sequence length="203" mass="23699">MAVRVSHGFNAPFDASLANELLVQFEAMNDFYFYSLYAQYYLLNDFHCNLLRTDPKAPVIVDHLKEYLDSVYSWGRFELVLFTNCLFVFDDKYISFQYHESVESMWLAVNSSNHANDLLAFLINGSQLTFERHDKAVFQEFFSELVKVTRTHHDLRAILAVKIFKMLQQARGGQDVIKSKRQILSALRTMGDQGWIKYIKKNS</sequence>
<protein>
    <recommendedName>
        <fullName evidence="1">HTH-type transcriptional regulator Rgg C-terminal domain-containing protein</fullName>
    </recommendedName>
</protein>
<dbReference type="InterPro" id="IPR010057">
    <property type="entry name" value="Transcription_activator_Rgg_C"/>
</dbReference>
<gene>
    <name evidence="2" type="ORF">LM010_03315</name>
</gene>
<organism evidence="2 3">
    <name type="scientific">Lacticaseibacillus manihotivorans</name>
    <dbReference type="NCBI Taxonomy" id="88233"/>
    <lineage>
        <taxon>Bacteria</taxon>
        <taxon>Bacillati</taxon>
        <taxon>Bacillota</taxon>
        <taxon>Bacilli</taxon>
        <taxon>Lactobacillales</taxon>
        <taxon>Lactobacillaceae</taxon>
        <taxon>Lacticaseibacillus</taxon>
    </lineage>
</organism>
<dbReference type="AlphaFoldDB" id="A0A5P8JMU5"/>
<reference evidence="2 3" key="1">
    <citation type="submission" date="2019-10" db="EMBL/GenBank/DDBJ databases">
        <title>Genome sequencing of Lactobacillus manihotivorans.</title>
        <authorList>
            <person name="Kim K."/>
        </authorList>
    </citation>
    <scope>NUCLEOTIDE SEQUENCE [LARGE SCALE GENOMIC DNA]</scope>
    <source>
        <strain evidence="2 3">LM010</strain>
    </source>
</reference>
<feature type="domain" description="HTH-type transcriptional regulator Rgg C-terminal" evidence="1">
    <location>
        <begin position="50"/>
        <end position="198"/>
    </location>
</feature>
<evidence type="ECO:0000313" key="2">
    <source>
        <dbReference type="EMBL" id="QFQ90517.1"/>
    </source>
</evidence>
<proteinExistence type="predicted"/>
<name>A0A5P8JMU5_9LACO</name>
<dbReference type="NCBIfam" id="TIGR01716">
    <property type="entry name" value="RGG_Cterm"/>
    <property type="match status" value="1"/>
</dbReference>
<accession>A0A5P8JMU5</accession>
<evidence type="ECO:0000259" key="1">
    <source>
        <dbReference type="Pfam" id="PF21259"/>
    </source>
</evidence>
<dbReference type="Pfam" id="PF21259">
    <property type="entry name" value="Rgg_C"/>
    <property type="match status" value="1"/>
</dbReference>
<dbReference type="RefSeq" id="WP_056963052.1">
    <property type="nucleotide sequence ID" value="NZ_CP045068.1"/>
</dbReference>
<dbReference type="Proteomes" id="UP000388452">
    <property type="component" value="Chromosome"/>
</dbReference>
<evidence type="ECO:0000313" key="3">
    <source>
        <dbReference type="Proteomes" id="UP000388452"/>
    </source>
</evidence>
<dbReference type="EMBL" id="CP045068">
    <property type="protein sequence ID" value="QFQ90517.1"/>
    <property type="molecule type" value="Genomic_DNA"/>
</dbReference>